<dbReference type="Proteomes" id="UP001230268">
    <property type="component" value="Unassembled WGS sequence"/>
</dbReference>
<protein>
    <submittedName>
        <fullName evidence="1">Uncharacterized protein</fullName>
    </submittedName>
</protein>
<accession>A0AAD8P993</accession>
<proteinExistence type="predicted"/>
<gene>
    <name evidence="1" type="ORF">BgAZ_201560</name>
</gene>
<evidence type="ECO:0000313" key="2">
    <source>
        <dbReference type="Proteomes" id="UP001230268"/>
    </source>
</evidence>
<dbReference type="EMBL" id="JAVEPI010000002">
    <property type="protein sequence ID" value="KAK1443280.1"/>
    <property type="molecule type" value="Genomic_DNA"/>
</dbReference>
<name>A0AAD8P993_BABGI</name>
<sequence length="162" mass="17744">MRRSTNALIAEQCSILDRDPSGPTSSKRRIRDILSDQISSLNSTGNLVLHEPVAENTTKPVKERVSNDRTAATRRVPPKVAKRAAVGKSKGENTNFIQLLTGDTVPEGGTVMSAQARLRQEIARTHVMKCLGGYKYLEGNGFDNFVVASLPRFDTNNNFKTG</sequence>
<evidence type="ECO:0000313" key="1">
    <source>
        <dbReference type="EMBL" id="KAK1443280.1"/>
    </source>
</evidence>
<organism evidence="1 2">
    <name type="scientific">Babesia gibsoni</name>
    <dbReference type="NCBI Taxonomy" id="33632"/>
    <lineage>
        <taxon>Eukaryota</taxon>
        <taxon>Sar</taxon>
        <taxon>Alveolata</taxon>
        <taxon>Apicomplexa</taxon>
        <taxon>Aconoidasida</taxon>
        <taxon>Piroplasmida</taxon>
        <taxon>Babesiidae</taxon>
        <taxon>Babesia</taxon>
    </lineage>
</organism>
<reference evidence="1" key="1">
    <citation type="submission" date="2023-08" db="EMBL/GenBank/DDBJ databases">
        <title>Draft sequence of the Babesia gibsoni genome.</title>
        <authorList>
            <person name="Yamagishi J.Y."/>
            <person name="Xuan X.X."/>
        </authorList>
    </citation>
    <scope>NUCLEOTIDE SEQUENCE</scope>
    <source>
        <strain evidence="1">Azabu</strain>
    </source>
</reference>
<dbReference type="AlphaFoldDB" id="A0AAD8P993"/>
<keyword evidence="2" id="KW-1185">Reference proteome</keyword>
<comment type="caution">
    <text evidence="1">The sequence shown here is derived from an EMBL/GenBank/DDBJ whole genome shotgun (WGS) entry which is preliminary data.</text>
</comment>